<sequence>MPPEDFLIMSSSAARSHDQMIEIGHVMMLAVVLLEHFLGYVGCSASIA</sequence>
<gene>
    <name evidence="2" type="ordered locus">Galf_1409</name>
</gene>
<reference evidence="2 3" key="1">
    <citation type="submission" date="2010-08" db="EMBL/GenBank/DDBJ databases">
        <title>Complete sequence of Gallionella capsiferriformans ES-2.</title>
        <authorList>
            <consortium name="US DOE Joint Genome Institute"/>
            <person name="Lucas S."/>
            <person name="Copeland A."/>
            <person name="Lapidus A."/>
            <person name="Cheng J.-F."/>
            <person name="Bruce D."/>
            <person name="Goodwin L."/>
            <person name="Pitluck S."/>
            <person name="Chertkov O."/>
            <person name="Davenport K.W."/>
            <person name="Detter J.C."/>
            <person name="Han C."/>
            <person name="Tapia R."/>
            <person name="Land M."/>
            <person name="Hauser L."/>
            <person name="Chang Y.-J."/>
            <person name="Jeffries C."/>
            <person name="Kyrpides N."/>
            <person name="Ivanova N."/>
            <person name="Mikhailova N."/>
            <person name="Shelobolina E.S."/>
            <person name="Picardal F."/>
            <person name="Roden E."/>
            <person name="Emerson D."/>
            <person name="Woyke T."/>
        </authorList>
    </citation>
    <scope>NUCLEOTIDE SEQUENCE [LARGE SCALE GENOMIC DNA]</scope>
    <source>
        <strain evidence="2 3">ES-2</strain>
    </source>
</reference>
<dbReference type="Proteomes" id="UP000001235">
    <property type="component" value="Chromosome"/>
</dbReference>
<protein>
    <submittedName>
        <fullName evidence="2">Uncharacterized protein</fullName>
    </submittedName>
</protein>
<keyword evidence="3" id="KW-1185">Reference proteome</keyword>
<feature type="transmembrane region" description="Helical" evidence="1">
    <location>
        <begin position="20"/>
        <end position="43"/>
    </location>
</feature>
<evidence type="ECO:0000256" key="1">
    <source>
        <dbReference type="SAM" id="Phobius"/>
    </source>
</evidence>
<evidence type="ECO:0000313" key="3">
    <source>
        <dbReference type="Proteomes" id="UP000001235"/>
    </source>
</evidence>
<dbReference type="HOGENOM" id="CLU_3153200_0_0_4"/>
<evidence type="ECO:0000313" key="2">
    <source>
        <dbReference type="EMBL" id="ADL55435.1"/>
    </source>
</evidence>
<proteinExistence type="predicted"/>
<keyword evidence="1" id="KW-1133">Transmembrane helix</keyword>
<dbReference type="KEGG" id="gca:Galf_1409"/>
<keyword evidence="1" id="KW-0472">Membrane</keyword>
<accession>D9SFY8</accession>
<organism evidence="2 3">
    <name type="scientific">Gallionella capsiferriformans (strain ES-2)</name>
    <name type="common">Gallionella ferruginea capsiferriformans (strain ES-2)</name>
    <dbReference type="NCBI Taxonomy" id="395494"/>
    <lineage>
        <taxon>Bacteria</taxon>
        <taxon>Pseudomonadati</taxon>
        <taxon>Pseudomonadota</taxon>
        <taxon>Betaproteobacteria</taxon>
        <taxon>Nitrosomonadales</taxon>
        <taxon>Gallionellaceae</taxon>
        <taxon>Gallionella</taxon>
    </lineage>
</organism>
<name>D9SFY8_GALCS</name>
<keyword evidence="1" id="KW-0812">Transmembrane</keyword>
<dbReference type="EMBL" id="CP002159">
    <property type="protein sequence ID" value="ADL55435.1"/>
    <property type="molecule type" value="Genomic_DNA"/>
</dbReference>
<dbReference type="AlphaFoldDB" id="D9SFY8"/>